<sequence length="233" mass="26789">MTDRQVVSRENWLKARLELLEAEKAHTHQREALTRKRMAMPWERVEKNYTFEGPNGPLSLSALFEGRSQLIVYHFMFGPDWEQGCPSCSFWADNFNGIPIHLNNRDVTFVAISRAPLERIEGYKSRMGWSFPWFSSNGSDFNRDFQAAVTPDELASGVAYYNYKVQPNDASDMVGISVFAKDDAGEVFHTYSCYSRGVEMVNGAYHYLDLVPKGRSESGLAYDQAWVRRHDQY</sequence>
<dbReference type="Gene3D" id="3.40.30.10">
    <property type="entry name" value="Glutaredoxin"/>
    <property type="match status" value="1"/>
</dbReference>
<reference evidence="1" key="1">
    <citation type="submission" date="2022-03" db="EMBL/GenBank/DDBJ databases">
        <title>The complete genome sequence of a Methyloterrigena soli.</title>
        <authorList>
            <person name="Zi Z."/>
        </authorList>
    </citation>
    <scope>NUCLEOTIDE SEQUENCE</scope>
    <source>
        <strain evidence="1">M48</strain>
    </source>
</reference>
<dbReference type="InterPro" id="IPR010296">
    <property type="entry name" value="DUF899_thioredox"/>
</dbReference>
<dbReference type="Proteomes" id="UP001156140">
    <property type="component" value="Unassembled WGS sequence"/>
</dbReference>
<dbReference type="InterPro" id="IPR036249">
    <property type="entry name" value="Thioredoxin-like_sf"/>
</dbReference>
<evidence type="ECO:0000313" key="2">
    <source>
        <dbReference type="Proteomes" id="UP001156140"/>
    </source>
</evidence>
<dbReference type="SUPFAM" id="SSF52833">
    <property type="entry name" value="Thioredoxin-like"/>
    <property type="match status" value="1"/>
</dbReference>
<comment type="caution">
    <text evidence="1">The sequence shown here is derived from an EMBL/GenBank/DDBJ whole genome shotgun (WGS) entry which is preliminary data.</text>
</comment>
<accession>A0AA41UDK3</accession>
<gene>
    <name evidence="1" type="ORF">ML536_21565</name>
</gene>
<organism evidence="1 2">
    <name type="scientific">Paradevosia shaoguanensis</name>
    <dbReference type="NCBI Taxonomy" id="1335043"/>
    <lineage>
        <taxon>Bacteria</taxon>
        <taxon>Pseudomonadati</taxon>
        <taxon>Pseudomonadota</taxon>
        <taxon>Alphaproteobacteria</taxon>
        <taxon>Hyphomicrobiales</taxon>
        <taxon>Devosiaceae</taxon>
        <taxon>Paradevosia</taxon>
    </lineage>
</organism>
<name>A0AA41UDK3_9HYPH</name>
<keyword evidence="2" id="KW-1185">Reference proteome</keyword>
<protein>
    <submittedName>
        <fullName evidence="1">DUF899 domain-containing protein</fullName>
    </submittedName>
</protein>
<evidence type="ECO:0000313" key="1">
    <source>
        <dbReference type="EMBL" id="MCI0129432.1"/>
    </source>
</evidence>
<proteinExistence type="predicted"/>
<dbReference type="EMBL" id="JALAZD010000005">
    <property type="protein sequence ID" value="MCI0129432.1"/>
    <property type="molecule type" value="Genomic_DNA"/>
</dbReference>
<dbReference type="Pfam" id="PF05988">
    <property type="entry name" value="DUF899"/>
    <property type="match status" value="1"/>
</dbReference>
<dbReference type="RefSeq" id="WP_281737318.1">
    <property type="nucleotide sequence ID" value="NZ_JAKETQ010000005.1"/>
</dbReference>
<dbReference type="AlphaFoldDB" id="A0AA41UDK3"/>